<accession>A0A9P0GMF0</accession>
<dbReference type="PANTHER" id="PTHR11552:SF158">
    <property type="entry name" value="GH23626P-RELATED"/>
    <property type="match status" value="1"/>
</dbReference>
<dbReference type="Gene3D" id="3.30.560.10">
    <property type="entry name" value="Glucose Oxidase, domain 3"/>
    <property type="match status" value="1"/>
</dbReference>
<dbReference type="InterPro" id="IPR036188">
    <property type="entry name" value="FAD/NAD-bd_sf"/>
</dbReference>
<evidence type="ECO:0000259" key="5">
    <source>
        <dbReference type="PROSITE" id="PS00624"/>
    </source>
</evidence>
<evidence type="ECO:0000256" key="3">
    <source>
        <dbReference type="RuleBase" id="RU003968"/>
    </source>
</evidence>
<dbReference type="PROSITE" id="PS00624">
    <property type="entry name" value="GMC_OXRED_2"/>
    <property type="match status" value="1"/>
</dbReference>
<evidence type="ECO:0000313" key="6">
    <source>
        <dbReference type="EMBL" id="CAH1115146.1"/>
    </source>
</evidence>
<keyword evidence="7" id="KW-1185">Reference proteome</keyword>
<comment type="cofactor">
    <cofactor evidence="2">
        <name>FAD</name>
        <dbReference type="ChEBI" id="CHEBI:57692"/>
    </cofactor>
</comment>
<feature type="domain" description="Glucose-methanol-choline oxidoreductase N-terminal" evidence="5">
    <location>
        <begin position="326"/>
        <end position="340"/>
    </location>
</feature>
<reference evidence="6" key="1">
    <citation type="submission" date="2022-01" db="EMBL/GenBank/DDBJ databases">
        <authorList>
            <person name="King R."/>
        </authorList>
    </citation>
    <scope>NUCLEOTIDE SEQUENCE</scope>
</reference>
<dbReference type="PIRSF" id="PIRSF000137">
    <property type="entry name" value="Alcohol_oxidase"/>
    <property type="match status" value="1"/>
</dbReference>
<dbReference type="SUPFAM" id="SSF54373">
    <property type="entry name" value="FAD-linked reductases, C-terminal domain"/>
    <property type="match status" value="1"/>
</dbReference>
<evidence type="ECO:0000256" key="1">
    <source>
        <dbReference type="ARBA" id="ARBA00010790"/>
    </source>
</evidence>
<evidence type="ECO:0000256" key="2">
    <source>
        <dbReference type="PIRSR" id="PIRSR000137-2"/>
    </source>
</evidence>
<comment type="similarity">
    <text evidence="1 3">Belongs to the GMC oxidoreductase family.</text>
</comment>
<dbReference type="Proteomes" id="UP001153636">
    <property type="component" value="Chromosome 9"/>
</dbReference>
<dbReference type="AlphaFoldDB" id="A0A9P0GMF0"/>
<dbReference type="SUPFAM" id="SSF51905">
    <property type="entry name" value="FAD/NAD(P)-binding domain"/>
    <property type="match status" value="1"/>
</dbReference>
<keyword evidence="2 3" id="KW-0274">FAD</keyword>
<dbReference type="InterPro" id="IPR007867">
    <property type="entry name" value="GMC_OxRtase_C"/>
</dbReference>
<feature type="binding site" evidence="2">
    <location>
        <position position="152"/>
    </location>
    <ligand>
        <name>FAD</name>
        <dbReference type="ChEBI" id="CHEBI:57692"/>
    </ligand>
</feature>
<dbReference type="GO" id="GO:0016614">
    <property type="term" value="F:oxidoreductase activity, acting on CH-OH group of donors"/>
    <property type="evidence" value="ECO:0007669"/>
    <property type="project" value="InterPro"/>
</dbReference>
<keyword evidence="3" id="KW-0285">Flavoprotein</keyword>
<protein>
    <recommendedName>
        <fullName evidence="4 5">Glucose-methanol-choline oxidoreductase N-terminal domain-containing protein</fullName>
    </recommendedName>
</protein>
<name>A0A9P0GMF0_9CUCU</name>
<dbReference type="InterPro" id="IPR000172">
    <property type="entry name" value="GMC_OxRdtase_N"/>
</dbReference>
<dbReference type="InterPro" id="IPR012132">
    <property type="entry name" value="GMC_OxRdtase"/>
</dbReference>
<organism evidence="6 7">
    <name type="scientific">Psylliodes chrysocephalus</name>
    <dbReference type="NCBI Taxonomy" id="3402493"/>
    <lineage>
        <taxon>Eukaryota</taxon>
        <taxon>Metazoa</taxon>
        <taxon>Ecdysozoa</taxon>
        <taxon>Arthropoda</taxon>
        <taxon>Hexapoda</taxon>
        <taxon>Insecta</taxon>
        <taxon>Pterygota</taxon>
        <taxon>Neoptera</taxon>
        <taxon>Endopterygota</taxon>
        <taxon>Coleoptera</taxon>
        <taxon>Polyphaga</taxon>
        <taxon>Cucujiformia</taxon>
        <taxon>Chrysomeloidea</taxon>
        <taxon>Chrysomelidae</taxon>
        <taxon>Galerucinae</taxon>
        <taxon>Alticini</taxon>
        <taxon>Psylliodes</taxon>
    </lineage>
</organism>
<dbReference type="OrthoDB" id="269227at2759"/>
<dbReference type="Pfam" id="PF00732">
    <property type="entry name" value="GMC_oxred_N"/>
    <property type="match status" value="1"/>
</dbReference>
<dbReference type="Gene3D" id="3.50.50.60">
    <property type="entry name" value="FAD/NAD(P)-binding domain"/>
    <property type="match status" value="1"/>
</dbReference>
<dbReference type="Pfam" id="PF05199">
    <property type="entry name" value="GMC_oxred_C"/>
    <property type="match status" value="1"/>
</dbReference>
<feature type="domain" description="Glucose-methanol-choline oxidoreductase N-terminal" evidence="4">
    <location>
        <begin position="146"/>
        <end position="169"/>
    </location>
</feature>
<evidence type="ECO:0000259" key="4">
    <source>
        <dbReference type="PROSITE" id="PS00623"/>
    </source>
</evidence>
<dbReference type="PROSITE" id="PS00623">
    <property type="entry name" value="GMC_OXRED_1"/>
    <property type="match status" value="1"/>
</dbReference>
<dbReference type="GO" id="GO:0050660">
    <property type="term" value="F:flavin adenine dinucleotide binding"/>
    <property type="evidence" value="ECO:0007669"/>
    <property type="project" value="InterPro"/>
</dbReference>
<proteinExistence type="inferred from homology"/>
<evidence type="ECO:0000313" key="7">
    <source>
        <dbReference type="Proteomes" id="UP001153636"/>
    </source>
</evidence>
<dbReference type="PANTHER" id="PTHR11552">
    <property type="entry name" value="GLUCOSE-METHANOL-CHOLINE GMC OXIDOREDUCTASE"/>
    <property type="match status" value="1"/>
</dbReference>
<gene>
    <name evidence="6" type="ORF">PSYICH_LOCUS15578</name>
</gene>
<dbReference type="EMBL" id="OV651821">
    <property type="protein sequence ID" value="CAH1115146.1"/>
    <property type="molecule type" value="Genomic_DNA"/>
</dbReference>
<sequence>MNFKIISSIFVFMCGNVKIISAQSDIENLLSLISEGAQRSATYVLPTDASAHEAPAEPIIDYEEEYDFVVIGAGVTGSSIANRLSEIEKWKVLLIEAGTFSDTGLVRIPAMNALNVFSDYNWGFKTVPQTTACLCTNDHTCPVPRGKGVGGTSLINSLHYVRANPENFNLWGKIVHDSSWLFTNVYKYFKKSENFTRTNFEAPADLKYHGTEGLLHVQHKLPGHPLNNVFLLANQQLGYVMSDYNSDRRIGGSILQLNINNGKRDDVGTAYITPFLNRSNLKVLTQSYVTKIEIDITTKTAKSVLFTNGGSTYRVRATIEIILSAGAISSPQILMLSGIGPKEHLKDMKIDLIEDLQVGSHLKDHALGNPFLFSSNLTIPVESLVQQIADYLEGFGPLTSSGTQAQAIGFYNVNCKNSNVPNIAIFLDASEVTVQEKRFQNFNDECFESFTKNPIANSVRFIFLLLNTTSSGTIRLKSKNPFDYPLIDPRLLSDSGDEDIRTMYLGVKQIFRIAETLSFKNINLTFAGEPLPACTDFKFKSKQYWYCYLRHVVQTAYHPMCTCPMGINKSTESVVDSNLKVFGVQNLRVADASVFPTAIAGYPSMNCLMIGEKISDVIKKEYS</sequence>
<feature type="binding site" evidence="2">
    <location>
        <position position="289"/>
    </location>
    <ligand>
        <name>FAD</name>
        <dbReference type="ChEBI" id="CHEBI:57692"/>
    </ligand>
</feature>